<dbReference type="EMBL" id="BPVZ01000170">
    <property type="protein sequence ID" value="GKV43616.1"/>
    <property type="molecule type" value="Genomic_DNA"/>
</dbReference>
<organism evidence="2 3">
    <name type="scientific">Rubroshorea leprosula</name>
    <dbReference type="NCBI Taxonomy" id="152421"/>
    <lineage>
        <taxon>Eukaryota</taxon>
        <taxon>Viridiplantae</taxon>
        <taxon>Streptophyta</taxon>
        <taxon>Embryophyta</taxon>
        <taxon>Tracheophyta</taxon>
        <taxon>Spermatophyta</taxon>
        <taxon>Magnoliopsida</taxon>
        <taxon>eudicotyledons</taxon>
        <taxon>Gunneridae</taxon>
        <taxon>Pentapetalae</taxon>
        <taxon>rosids</taxon>
        <taxon>malvids</taxon>
        <taxon>Malvales</taxon>
        <taxon>Dipterocarpaceae</taxon>
        <taxon>Rubroshorea</taxon>
    </lineage>
</organism>
<dbReference type="SUPFAM" id="SSF56672">
    <property type="entry name" value="DNA/RNA polymerases"/>
    <property type="match status" value="1"/>
</dbReference>
<comment type="caution">
    <text evidence="2">The sequence shown here is derived from an EMBL/GenBank/DDBJ whole genome shotgun (WGS) entry which is preliminary data.</text>
</comment>
<gene>
    <name evidence="2" type="ORF">SLEP1_g50883</name>
</gene>
<sequence length="192" mass="21268">MGFSCNRADSSLFVLHNNQGTALLLLYVDDIVLTASSKLLLQSIIDHLSREFALKDLGQLSYFLGIEVTPFDGGTFLSQAKYATDLLTRSSMQAVTTRRSTTGYCVFLGANCISWSSKKQPTVARSIAEAEYRALASATAEIVWITYILRDIGISLPSPPQLFADNISSLHMSINLVFHARTKHIELDYHFV</sequence>
<dbReference type="AlphaFoldDB" id="A0AAV5M402"/>
<dbReference type="InterPro" id="IPR013103">
    <property type="entry name" value="RVT_2"/>
</dbReference>
<keyword evidence="3" id="KW-1185">Reference proteome</keyword>
<evidence type="ECO:0000313" key="2">
    <source>
        <dbReference type="EMBL" id="GKV43616.1"/>
    </source>
</evidence>
<reference evidence="2 3" key="1">
    <citation type="journal article" date="2021" name="Commun. Biol.">
        <title>The genome of Shorea leprosula (Dipterocarpaceae) highlights the ecological relevance of drought in aseasonal tropical rainforests.</title>
        <authorList>
            <person name="Ng K.K.S."/>
            <person name="Kobayashi M.J."/>
            <person name="Fawcett J.A."/>
            <person name="Hatakeyama M."/>
            <person name="Paape T."/>
            <person name="Ng C.H."/>
            <person name="Ang C.C."/>
            <person name="Tnah L.H."/>
            <person name="Lee C.T."/>
            <person name="Nishiyama T."/>
            <person name="Sese J."/>
            <person name="O'Brien M.J."/>
            <person name="Copetti D."/>
            <person name="Mohd Noor M.I."/>
            <person name="Ong R.C."/>
            <person name="Putra M."/>
            <person name="Sireger I.Z."/>
            <person name="Indrioko S."/>
            <person name="Kosugi Y."/>
            <person name="Izuno A."/>
            <person name="Isagi Y."/>
            <person name="Lee S.L."/>
            <person name="Shimizu K.K."/>
        </authorList>
    </citation>
    <scope>NUCLEOTIDE SEQUENCE [LARGE SCALE GENOMIC DNA]</scope>
    <source>
        <strain evidence="2">214</strain>
    </source>
</reference>
<accession>A0AAV5M402</accession>
<name>A0AAV5M402_9ROSI</name>
<dbReference type="InterPro" id="IPR043502">
    <property type="entry name" value="DNA/RNA_pol_sf"/>
</dbReference>
<protein>
    <recommendedName>
        <fullName evidence="1">Reverse transcriptase Ty1/copia-type domain-containing protein</fullName>
    </recommendedName>
</protein>
<dbReference type="PANTHER" id="PTHR11439">
    <property type="entry name" value="GAG-POL-RELATED RETROTRANSPOSON"/>
    <property type="match status" value="1"/>
</dbReference>
<evidence type="ECO:0000259" key="1">
    <source>
        <dbReference type="Pfam" id="PF07727"/>
    </source>
</evidence>
<dbReference type="Pfam" id="PF07727">
    <property type="entry name" value="RVT_2"/>
    <property type="match status" value="1"/>
</dbReference>
<evidence type="ECO:0000313" key="3">
    <source>
        <dbReference type="Proteomes" id="UP001054252"/>
    </source>
</evidence>
<proteinExistence type="predicted"/>
<dbReference type="CDD" id="cd09272">
    <property type="entry name" value="RNase_HI_RT_Ty1"/>
    <property type="match status" value="1"/>
</dbReference>
<dbReference type="Proteomes" id="UP001054252">
    <property type="component" value="Unassembled WGS sequence"/>
</dbReference>
<dbReference type="PANTHER" id="PTHR11439:SF455">
    <property type="entry name" value="RLK (RECEPTOR-LIKE PROTEIN KINASE) 8, PUTATIVE-RELATED"/>
    <property type="match status" value="1"/>
</dbReference>
<feature type="domain" description="Reverse transcriptase Ty1/copia-type" evidence="1">
    <location>
        <begin position="2"/>
        <end position="94"/>
    </location>
</feature>